<dbReference type="AlphaFoldDB" id="A0A1E3PD36"/>
<keyword evidence="2" id="KW-1185">Reference proteome</keyword>
<protein>
    <submittedName>
        <fullName evidence="1">Uncharacterized protein</fullName>
    </submittedName>
</protein>
<gene>
    <name evidence="1" type="ORF">NADFUDRAFT_48173</name>
</gene>
<dbReference type="OrthoDB" id="4077720at2759"/>
<dbReference type="Proteomes" id="UP000095009">
    <property type="component" value="Unassembled WGS sequence"/>
</dbReference>
<accession>A0A1E3PD36</accession>
<dbReference type="EMBL" id="KV454415">
    <property type="protein sequence ID" value="ODQ63281.1"/>
    <property type="molecule type" value="Genomic_DNA"/>
</dbReference>
<proteinExistence type="predicted"/>
<evidence type="ECO:0000313" key="2">
    <source>
        <dbReference type="Proteomes" id="UP000095009"/>
    </source>
</evidence>
<name>A0A1E3PD36_9ASCO</name>
<reference evidence="1 2" key="1">
    <citation type="journal article" date="2016" name="Proc. Natl. Acad. Sci. U.S.A.">
        <title>Comparative genomics of biotechnologically important yeasts.</title>
        <authorList>
            <person name="Riley R."/>
            <person name="Haridas S."/>
            <person name="Wolfe K.H."/>
            <person name="Lopes M.R."/>
            <person name="Hittinger C.T."/>
            <person name="Goeker M."/>
            <person name="Salamov A.A."/>
            <person name="Wisecaver J.H."/>
            <person name="Long T.M."/>
            <person name="Calvey C.H."/>
            <person name="Aerts A.L."/>
            <person name="Barry K.W."/>
            <person name="Choi C."/>
            <person name="Clum A."/>
            <person name="Coughlan A.Y."/>
            <person name="Deshpande S."/>
            <person name="Douglass A.P."/>
            <person name="Hanson S.J."/>
            <person name="Klenk H.-P."/>
            <person name="LaButti K.M."/>
            <person name="Lapidus A."/>
            <person name="Lindquist E.A."/>
            <person name="Lipzen A.M."/>
            <person name="Meier-Kolthoff J.P."/>
            <person name="Ohm R.A."/>
            <person name="Otillar R.P."/>
            <person name="Pangilinan J.L."/>
            <person name="Peng Y."/>
            <person name="Rokas A."/>
            <person name="Rosa C.A."/>
            <person name="Scheuner C."/>
            <person name="Sibirny A.A."/>
            <person name="Slot J.C."/>
            <person name="Stielow J.B."/>
            <person name="Sun H."/>
            <person name="Kurtzman C.P."/>
            <person name="Blackwell M."/>
            <person name="Grigoriev I.V."/>
            <person name="Jeffries T.W."/>
        </authorList>
    </citation>
    <scope>NUCLEOTIDE SEQUENCE [LARGE SCALE GENOMIC DNA]</scope>
    <source>
        <strain evidence="1 2">DSM 6958</strain>
    </source>
</reference>
<sequence length="83" mass="9183">MGQSIHVDILHHMDPNTTGPSQRAQLWIRVPQPDAVKVRSALSGFSSSMDLLNGQRDEVFLRVVRASEYLIGVTGPRRANPGF</sequence>
<organism evidence="1 2">
    <name type="scientific">Nadsonia fulvescens var. elongata DSM 6958</name>
    <dbReference type="NCBI Taxonomy" id="857566"/>
    <lineage>
        <taxon>Eukaryota</taxon>
        <taxon>Fungi</taxon>
        <taxon>Dikarya</taxon>
        <taxon>Ascomycota</taxon>
        <taxon>Saccharomycotina</taxon>
        <taxon>Dipodascomycetes</taxon>
        <taxon>Dipodascales</taxon>
        <taxon>Dipodascales incertae sedis</taxon>
        <taxon>Nadsonia</taxon>
    </lineage>
</organism>
<evidence type="ECO:0000313" key="1">
    <source>
        <dbReference type="EMBL" id="ODQ63281.1"/>
    </source>
</evidence>